<dbReference type="InterPro" id="IPR001228">
    <property type="entry name" value="IspD"/>
</dbReference>
<dbReference type="UniPathway" id="UPA00056">
    <property type="reaction ID" value="UER00093"/>
</dbReference>
<keyword evidence="6 7" id="KW-0414">Isoprene biosynthesis</keyword>
<comment type="function">
    <text evidence="7">Catalyzes the formation of 4-diphosphocytidyl-2-C-methyl-D-erythritol from CTP and 2-C-methyl-D-erythritol 4-phosphate (MEP).</text>
</comment>
<dbReference type="SUPFAM" id="SSF53448">
    <property type="entry name" value="Nucleotide-diphospho-sugar transferases"/>
    <property type="match status" value="1"/>
</dbReference>
<dbReference type="EC" id="2.7.7.60" evidence="7"/>
<dbReference type="FunFam" id="3.90.550.10:FF:000003">
    <property type="entry name" value="2-C-methyl-D-erythritol 4-phosphate cytidylyltransferase"/>
    <property type="match status" value="1"/>
</dbReference>
<keyword evidence="5 7" id="KW-0548">Nucleotidyltransferase</keyword>
<dbReference type="GO" id="GO:0019288">
    <property type="term" value="P:isopentenyl diphosphate biosynthetic process, methylerythritol 4-phosphate pathway"/>
    <property type="evidence" value="ECO:0007669"/>
    <property type="project" value="UniProtKB-UniRule"/>
</dbReference>
<dbReference type="RefSeq" id="WP_188498286.1">
    <property type="nucleotide sequence ID" value="NZ_BMFV01000026.1"/>
</dbReference>
<feature type="site" description="Positions MEP for the nucleophilic attack" evidence="7">
    <location>
        <position position="208"/>
    </location>
</feature>
<gene>
    <name evidence="7 8" type="primary">ispD</name>
    <name evidence="8" type="ORF">GCM10007096_30930</name>
</gene>
<dbReference type="Pfam" id="PF01128">
    <property type="entry name" value="IspD"/>
    <property type="match status" value="1"/>
</dbReference>
<comment type="similarity">
    <text evidence="3 7">Belongs to the IspD/TarI cytidylyltransferase family. IspD subfamily.</text>
</comment>
<evidence type="ECO:0000256" key="3">
    <source>
        <dbReference type="ARBA" id="ARBA00009789"/>
    </source>
</evidence>
<dbReference type="AlphaFoldDB" id="A0A8J3EN48"/>
<comment type="caution">
    <text evidence="8">The sequence shown here is derived from an EMBL/GenBank/DDBJ whole genome shotgun (WGS) entry which is preliminary data.</text>
</comment>
<dbReference type="PROSITE" id="PS01295">
    <property type="entry name" value="ISPD"/>
    <property type="match status" value="1"/>
</dbReference>
<protein>
    <recommendedName>
        <fullName evidence="7">2-C-methyl-D-erythritol 4-phosphate cytidylyltransferase</fullName>
        <ecNumber evidence="7">2.7.7.60</ecNumber>
    </recommendedName>
    <alternativeName>
        <fullName evidence="7">4-diphosphocytidyl-2C-methyl-D-erythritol synthase</fullName>
    </alternativeName>
    <alternativeName>
        <fullName evidence="7">MEP cytidylyltransferase</fullName>
        <shortName evidence="7">MCT</shortName>
    </alternativeName>
</protein>
<accession>A0A8J3EN48</accession>
<dbReference type="HAMAP" id="MF_00108">
    <property type="entry name" value="IspD"/>
    <property type="match status" value="1"/>
</dbReference>
<feature type="site" description="Transition state stabilizer" evidence="7">
    <location>
        <position position="22"/>
    </location>
</feature>
<organism evidence="8 9">
    <name type="scientific">Pullulanibacillus pueri</name>
    <dbReference type="NCBI Taxonomy" id="1437324"/>
    <lineage>
        <taxon>Bacteria</taxon>
        <taxon>Bacillati</taxon>
        <taxon>Bacillota</taxon>
        <taxon>Bacilli</taxon>
        <taxon>Bacillales</taxon>
        <taxon>Sporolactobacillaceae</taxon>
        <taxon>Pullulanibacillus</taxon>
    </lineage>
</organism>
<dbReference type="Gene3D" id="3.90.550.10">
    <property type="entry name" value="Spore Coat Polysaccharide Biosynthesis Protein SpsA, Chain A"/>
    <property type="match status" value="1"/>
</dbReference>
<dbReference type="InterPro" id="IPR034683">
    <property type="entry name" value="IspD/TarI"/>
</dbReference>
<dbReference type="InterPro" id="IPR029044">
    <property type="entry name" value="Nucleotide-diphossugar_trans"/>
</dbReference>
<keyword evidence="9" id="KW-1185">Reference proteome</keyword>
<keyword evidence="4 7" id="KW-0808">Transferase</keyword>
<dbReference type="PANTHER" id="PTHR32125:SF4">
    <property type="entry name" value="2-C-METHYL-D-ERYTHRITOL 4-PHOSPHATE CYTIDYLYLTRANSFERASE, CHLOROPLASTIC"/>
    <property type="match status" value="1"/>
</dbReference>
<dbReference type="PANTHER" id="PTHR32125">
    <property type="entry name" value="2-C-METHYL-D-ERYTHRITOL 4-PHOSPHATE CYTIDYLYLTRANSFERASE, CHLOROPLASTIC"/>
    <property type="match status" value="1"/>
</dbReference>
<dbReference type="CDD" id="cd02516">
    <property type="entry name" value="CDP-ME_synthetase"/>
    <property type="match status" value="1"/>
</dbReference>
<evidence type="ECO:0000256" key="1">
    <source>
        <dbReference type="ARBA" id="ARBA00001282"/>
    </source>
</evidence>
<evidence type="ECO:0000256" key="4">
    <source>
        <dbReference type="ARBA" id="ARBA00022679"/>
    </source>
</evidence>
<comment type="catalytic activity">
    <reaction evidence="1 7">
        <text>2-C-methyl-D-erythritol 4-phosphate + CTP + H(+) = 4-CDP-2-C-methyl-D-erythritol + diphosphate</text>
        <dbReference type="Rhea" id="RHEA:13429"/>
        <dbReference type="ChEBI" id="CHEBI:15378"/>
        <dbReference type="ChEBI" id="CHEBI:33019"/>
        <dbReference type="ChEBI" id="CHEBI:37563"/>
        <dbReference type="ChEBI" id="CHEBI:57823"/>
        <dbReference type="ChEBI" id="CHEBI:58262"/>
        <dbReference type="EC" id="2.7.7.60"/>
    </reaction>
</comment>
<evidence type="ECO:0000256" key="5">
    <source>
        <dbReference type="ARBA" id="ARBA00022695"/>
    </source>
</evidence>
<comment type="pathway">
    <text evidence="2 7">Isoprenoid biosynthesis; isopentenyl diphosphate biosynthesis via DXP pathway; isopentenyl diphosphate from 1-deoxy-D-xylulose 5-phosphate: step 2/6.</text>
</comment>
<dbReference type="GO" id="GO:0050518">
    <property type="term" value="F:2-C-methyl-D-erythritol 4-phosphate cytidylyltransferase activity"/>
    <property type="evidence" value="ECO:0007669"/>
    <property type="project" value="UniProtKB-UniRule"/>
</dbReference>
<evidence type="ECO:0000313" key="9">
    <source>
        <dbReference type="Proteomes" id="UP000656813"/>
    </source>
</evidence>
<sequence length="227" mass="24801">MKYSVVIPAAGSGTRMKANQNKLFLDLMGKPLIAHTLKLFEEDAWCSKIILAGKPDEFQIFNEIIKKEGFCKIEALVAGGSDRQESVKKGLDSLKGDEIVLIHDGARPLVDIKLVHQLVMETEKTGAAILAVPLKDTIKKAYNKKIVETIDREALWAAQTPQGFKLSTIKAAHEKAVLSGVKGTDDASLLEALGQAVTIVHGDYRNIKVTTPEDLVVAEHFITGRET</sequence>
<dbReference type="Proteomes" id="UP000656813">
    <property type="component" value="Unassembled WGS sequence"/>
</dbReference>
<dbReference type="NCBIfam" id="TIGR00453">
    <property type="entry name" value="ispD"/>
    <property type="match status" value="1"/>
</dbReference>
<feature type="site" description="Transition state stabilizer" evidence="7">
    <location>
        <position position="15"/>
    </location>
</feature>
<evidence type="ECO:0000256" key="2">
    <source>
        <dbReference type="ARBA" id="ARBA00004787"/>
    </source>
</evidence>
<evidence type="ECO:0000256" key="6">
    <source>
        <dbReference type="ARBA" id="ARBA00023229"/>
    </source>
</evidence>
<dbReference type="InterPro" id="IPR050088">
    <property type="entry name" value="IspD/TarI_cytidylyltransf_bact"/>
</dbReference>
<dbReference type="EMBL" id="BMFV01000026">
    <property type="protein sequence ID" value="GGH85466.1"/>
    <property type="molecule type" value="Genomic_DNA"/>
</dbReference>
<evidence type="ECO:0000256" key="7">
    <source>
        <dbReference type="HAMAP-Rule" id="MF_00108"/>
    </source>
</evidence>
<name>A0A8J3EN48_9BACL</name>
<reference evidence="8" key="1">
    <citation type="journal article" date="2014" name="Int. J. Syst. Evol. Microbiol.">
        <title>Complete genome sequence of Corynebacterium casei LMG S-19264T (=DSM 44701T), isolated from a smear-ripened cheese.</title>
        <authorList>
            <consortium name="US DOE Joint Genome Institute (JGI-PGF)"/>
            <person name="Walter F."/>
            <person name="Albersmeier A."/>
            <person name="Kalinowski J."/>
            <person name="Ruckert C."/>
        </authorList>
    </citation>
    <scope>NUCLEOTIDE SEQUENCE</scope>
    <source>
        <strain evidence="8">CGMCC 1.12777</strain>
    </source>
</reference>
<feature type="site" description="Positions MEP for the nucleophilic attack" evidence="7">
    <location>
        <position position="152"/>
    </location>
</feature>
<evidence type="ECO:0000313" key="8">
    <source>
        <dbReference type="EMBL" id="GGH85466.1"/>
    </source>
</evidence>
<dbReference type="InterPro" id="IPR018294">
    <property type="entry name" value="ISPD_synthase_CS"/>
</dbReference>
<proteinExistence type="inferred from homology"/>
<reference evidence="8" key="2">
    <citation type="submission" date="2020-09" db="EMBL/GenBank/DDBJ databases">
        <authorList>
            <person name="Sun Q."/>
            <person name="Zhou Y."/>
        </authorList>
    </citation>
    <scope>NUCLEOTIDE SEQUENCE</scope>
    <source>
        <strain evidence="8">CGMCC 1.12777</strain>
    </source>
</reference>